<dbReference type="EMBL" id="PGCJ01000360">
    <property type="protein sequence ID" value="PLW30981.1"/>
    <property type="molecule type" value="Genomic_DNA"/>
</dbReference>
<dbReference type="GO" id="GO:0010608">
    <property type="term" value="P:post-transcriptional regulation of gene expression"/>
    <property type="evidence" value="ECO:0007669"/>
    <property type="project" value="TreeGrafter"/>
</dbReference>
<feature type="coiled-coil region" evidence="3">
    <location>
        <begin position="401"/>
        <end position="428"/>
    </location>
</feature>
<comment type="caution">
    <text evidence="6">The sequence shown here is derived from an EMBL/GenBank/DDBJ whole genome shotgun (WGS) entry which is preliminary data.</text>
</comment>
<dbReference type="AlphaFoldDB" id="A0A2N5TZR2"/>
<dbReference type="PANTHER" id="PTHR12537:SF13">
    <property type="entry name" value="PUMILIO HOMOLOGY DOMAIN FAMILY MEMBER 4"/>
    <property type="match status" value="1"/>
</dbReference>
<feature type="repeat" description="Pumilio" evidence="2">
    <location>
        <begin position="653"/>
        <end position="689"/>
    </location>
</feature>
<evidence type="ECO:0000256" key="3">
    <source>
        <dbReference type="SAM" id="Coils"/>
    </source>
</evidence>
<dbReference type="PROSITE" id="PS50302">
    <property type="entry name" value="PUM"/>
    <property type="match status" value="4"/>
</dbReference>
<dbReference type="Pfam" id="PF00806">
    <property type="entry name" value="PUF"/>
    <property type="match status" value="4"/>
</dbReference>
<name>A0A2N5TZR2_9BASI</name>
<dbReference type="Gene3D" id="1.25.10.10">
    <property type="entry name" value="Leucine-rich Repeat Variant"/>
    <property type="match status" value="1"/>
</dbReference>
<dbReference type="GO" id="GO:0005737">
    <property type="term" value="C:cytoplasm"/>
    <property type="evidence" value="ECO:0007669"/>
    <property type="project" value="TreeGrafter"/>
</dbReference>
<protein>
    <recommendedName>
        <fullName evidence="5">PUM-HD domain-containing protein</fullName>
    </recommendedName>
</protein>
<evidence type="ECO:0000313" key="7">
    <source>
        <dbReference type="Proteomes" id="UP000235388"/>
    </source>
</evidence>
<keyword evidence="7" id="KW-1185">Reference proteome</keyword>
<dbReference type="OrthoDB" id="668540at2759"/>
<feature type="repeat" description="Pumilio" evidence="2">
    <location>
        <begin position="791"/>
        <end position="827"/>
    </location>
</feature>
<feature type="domain" description="PUM-HD" evidence="5">
    <location>
        <begin position="593"/>
        <end position="971"/>
    </location>
</feature>
<feature type="repeat" description="Pumilio" evidence="2">
    <location>
        <begin position="828"/>
        <end position="863"/>
    </location>
</feature>
<reference evidence="6 7" key="1">
    <citation type="submission" date="2017-11" db="EMBL/GenBank/DDBJ databases">
        <title>De novo assembly and phasing of dikaryotic genomes from two isolates of Puccinia coronata f. sp. avenae, the causal agent of oat crown rust.</title>
        <authorList>
            <person name="Miller M.E."/>
            <person name="Zhang Y."/>
            <person name="Omidvar V."/>
            <person name="Sperschneider J."/>
            <person name="Schwessinger B."/>
            <person name="Raley C."/>
            <person name="Palmer J.M."/>
            <person name="Garnica D."/>
            <person name="Upadhyaya N."/>
            <person name="Rathjen J."/>
            <person name="Taylor J.M."/>
            <person name="Park R.F."/>
            <person name="Dodds P.N."/>
            <person name="Hirsch C.D."/>
            <person name="Kianian S.F."/>
            <person name="Figueroa M."/>
        </authorList>
    </citation>
    <scope>NUCLEOTIDE SEQUENCE [LARGE SCALE GENOMIC DNA]</scope>
    <source>
        <strain evidence="6">12NC29</strain>
    </source>
</reference>
<feature type="region of interest" description="Disordered" evidence="4">
    <location>
        <begin position="167"/>
        <end position="276"/>
    </location>
</feature>
<sequence length="976" mass="105673">MSITSLLLDKLPLKELFVDSKSRSLPFPSMTALNKPQSQSANLTNEAISTGNSRLADRRLSALTVGISRTSPEVSMASVNCEVARPVGAIGSSRPGSRIDHSQPHFTHISNSGLKNPFWPAEKETNGHVASSDHRELVANRDAHPSTIGGSINSGGYALSSSMWAAPAPGGASHPSHLDSLNKNNSLMTNRPVPLLKEPDNSDPNSTRQQPEPVASLRLDRPSNTPPGHASNAPRPLHDLAQSRGDGNIALGSPALSFTQTSSAPSTGRSFLAPDGSTSHSFNRMLNGYSMSPDENNPYGLPLKKFDHRNPSLHTFAFENHSGESTWPLPMSFGEEAFYSKSNVTKPKNPNSEAAICPNSPGLWRPLDATLPLLDCSPPNENLRQSLASPLAVQPQNNELVSQLLLRIEQLERKTVKQDQEIHQLKANISLVGAQSQREHQANVKLANNVPSGNNFTSNLPPSNAFPSPLHNRLVPLGNLPISNNPSVGAPLNLEANPTGGLRVMQNNVAPPPPRQPDDISGPIASSMNPTAVSGFPPRQFGPLDYSTLRVNPVGGGTSMLPPSIQNPAPIHDAASSHGPGIVNYRALLAGDTDCDYEYFIRRITKHNDQQASIFMQQKLKQSALTQSIGIDKASNGLLPNRHTEKPRQEITRLVIEYSLELMTNRFGNFLVSRAIEHATSGERLELAERISGQIVTLAQDTFATHCLQKMIDVDEEGENHVRRMVSQELLKKKETVTHKSAGHVWARLLSVGGGSSSTISLSTGNGKATGLNQYGDGAGKSGGLERSLNELLKGEWAATAKDEVGSLIVQSVLENWNEAAKADVMEELLVDIYSCAVQQWGNFVILHLIEHSTGAIQKKLFERLTETQLACELSIDNFGAKAIEKVLKVSGMESRIVEDYVKSICEYGHGRPALIDIACHQAGAQVLTLLFTSAPNSIRDLMIQTVRRNGVTMKSSKAGSKIWFLVERTRAWVGH</sequence>
<evidence type="ECO:0000259" key="5">
    <source>
        <dbReference type="PROSITE" id="PS50303"/>
    </source>
</evidence>
<dbReference type="InterPro" id="IPR011989">
    <property type="entry name" value="ARM-like"/>
</dbReference>
<feature type="repeat" description="Pumilio" evidence="2">
    <location>
        <begin position="690"/>
        <end position="727"/>
    </location>
</feature>
<keyword evidence="3" id="KW-0175">Coiled coil</keyword>
<evidence type="ECO:0000256" key="1">
    <source>
        <dbReference type="ARBA" id="ARBA00022737"/>
    </source>
</evidence>
<feature type="compositionally biased region" description="Polar residues" evidence="4">
    <location>
        <begin position="179"/>
        <end position="189"/>
    </location>
</feature>
<keyword evidence="1" id="KW-0677">Repeat</keyword>
<dbReference type="InterPro" id="IPR033133">
    <property type="entry name" value="PUM-HD"/>
</dbReference>
<dbReference type="SUPFAM" id="SSF48371">
    <property type="entry name" value="ARM repeat"/>
    <property type="match status" value="1"/>
</dbReference>
<gene>
    <name evidence="6" type="ORF">PCANC_20691</name>
</gene>
<dbReference type="GO" id="GO:0003729">
    <property type="term" value="F:mRNA binding"/>
    <property type="evidence" value="ECO:0007669"/>
    <property type="project" value="TreeGrafter"/>
</dbReference>
<dbReference type="InterPro" id="IPR016024">
    <property type="entry name" value="ARM-type_fold"/>
</dbReference>
<dbReference type="InterPro" id="IPR001313">
    <property type="entry name" value="Pumilio_RNA-bd_rpt"/>
</dbReference>
<feature type="compositionally biased region" description="Polar residues" evidence="4">
    <location>
        <begin position="256"/>
        <end position="269"/>
    </location>
</feature>
<dbReference type="PROSITE" id="PS50303">
    <property type="entry name" value="PUM_HD"/>
    <property type="match status" value="1"/>
</dbReference>
<evidence type="ECO:0000256" key="2">
    <source>
        <dbReference type="PROSITE-ProRule" id="PRU00317"/>
    </source>
</evidence>
<evidence type="ECO:0000313" key="6">
    <source>
        <dbReference type="EMBL" id="PLW30981.1"/>
    </source>
</evidence>
<dbReference type="SMART" id="SM00025">
    <property type="entry name" value="Pumilio"/>
    <property type="match status" value="6"/>
</dbReference>
<accession>A0A2N5TZR2</accession>
<evidence type="ECO:0000256" key="4">
    <source>
        <dbReference type="SAM" id="MobiDB-lite"/>
    </source>
</evidence>
<dbReference type="Proteomes" id="UP000235388">
    <property type="component" value="Unassembled WGS sequence"/>
</dbReference>
<dbReference type="PANTHER" id="PTHR12537">
    <property type="entry name" value="RNA BINDING PROTEIN PUMILIO-RELATED"/>
    <property type="match status" value="1"/>
</dbReference>
<dbReference type="STRING" id="200324.A0A2N5TZR2"/>
<proteinExistence type="predicted"/>
<organism evidence="6 7">
    <name type="scientific">Puccinia coronata f. sp. avenae</name>
    <dbReference type="NCBI Taxonomy" id="200324"/>
    <lineage>
        <taxon>Eukaryota</taxon>
        <taxon>Fungi</taxon>
        <taxon>Dikarya</taxon>
        <taxon>Basidiomycota</taxon>
        <taxon>Pucciniomycotina</taxon>
        <taxon>Pucciniomycetes</taxon>
        <taxon>Pucciniales</taxon>
        <taxon>Pucciniaceae</taxon>
        <taxon>Puccinia</taxon>
    </lineage>
</organism>